<dbReference type="Proteomes" id="UP001597451">
    <property type="component" value="Unassembled WGS sequence"/>
</dbReference>
<accession>A0ABW5Q0B6</accession>
<keyword evidence="1" id="KW-0812">Transmembrane</keyword>
<feature type="transmembrane region" description="Helical" evidence="1">
    <location>
        <begin position="119"/>
        <end position="145"/>
    </location>
</feature>
<keyword evidence="3" id="KW-1185">Reference proteome</keyword>
<feature type="transmembrane region" description="Helical" evidence="1">
    <location>
        <begin position="184"/>
        <end position="206"/>
    </location>
</feature>
<feature type="transmembrane region" description="Helical" evidence="1">
    <location>
        <begin position="230"/>
        <end position="252"/>
    </location>
</feature>
<name>A0ABW5Q0B6_9BACI</name>
<keyword evidence="1" id="KW-0472">Membrane</keyword>
<dbReference type="EMBL" id="JBHUMX010000020">
    <property type="protein sequence ID" value="MFD2628830.1"/>
    <property type="molecule type" value="Genomic_DNA"/>
</dbReference>
<feature type="transmembrane region" description="Helical" evidence="1">
    <location>
        <begin position="73"/>
        <end position="92"/>
    </location>
</feature>
<evidence type="ECO:0000313" key="2">
    <source>
        <dbReference type="EMBL" id="MFD2628830.1"/>
    </source>
</evidence>
<evidence type="ECO:0000313" key="3">
    <source>
        <dbReference type="Proteomes" id="UP001597451"/>
    </source>
</evidence>
<comment type="caution">
    <text evidence="2">The sequence shown here is derived from an EMBL/GenBank/DDBJ whole genome shotgun (WGS) entry which is preliminary data.</text>
</comment>
<gene>
    <name evidence="2" type="ORF">ACFSUN_08520</name>
</gene>
<protein>
    <submittedName>
        <fullName evidence="2">ABC transporter permease</fullName>
    </submittedName>
</protein>
<proteinExistence type="predicted"/>
<feature type="transmembrane region" description="Helical" evidence="1">
    <location>
        <begin position="21"/>
        <end position="42"/>
    </location>
</feature>
<organism evidence="2 3">
    <name type="scientific">Oceanobacillus kapialis</name>
    <dbReference type="NCBI Taxonomy" id="481353"/>
    <lineage>
        <taxon>Bacteria</taxon>
        <taxon>Bacillati</taxon>
        <taxon>Bacillota</taxon>
        <taxon>Bacilli</taxon>
        <taxon>Bacillales</taxon>
        <taxon>Bacillaceae</taxon>
        <taxon>Oceanobacillus</taxon>
    </lineage>
</organism>
<keyword evidence="1" id="KW-1133">Transmembrane helix</keyword>
<feature type="transmembrane region" description="Helical" evidence="1">
    <location>
        <begin position="157"/>
        <end position="177"/>
    </location>
</feature>
<evidence type="ECO:0000256" key="1">
    <source>
        <dbReference type="SAM" id="Phobius"/>
    </source>
</evidence>
<reference evidence="3" key="1">
    <citation type="journal article" date="2019" name="Int. J. Syst. Evol. Microbiol.">
        <title>The Global Catalogue of Microorganisms (GCM) 10K type strain sequencing project: providing services to taxonomists for standard genome sequencing and annotation.</title>
        <authorList>
            <consortium name="The Broad Institute Genomics Platform"/>
            <consortium name="The Broad Institute Genome Sequencing Center for Infectious Disease"/>
            <person name="Wu L."/>
            <person name="Ma J."/>
        </authorList>
    </citation>
    <scope>NUCLEOTIDE SEQUENCE [LARGE SCALE GENOMIC DNA]</scope>
    <source>
        <strain evidence="3">TISTR 1858</strain>
    </source>
</reference>
<dbReference type="RefSeq" id="WP_379561580.1">
    <property type="nucleotide sequence ID" value="NZ_JBHUMX010000020.1"/>
</dbReference>
<sequence>MMQWVSMFRKEMLENWRNKKWIWVPIVFIILAIMDPISTYYLPQIIEAAGGFPEGTVIKLAEYAPAEVVMMSLSQYSTLGILLIAFLAMGTISGEKASGVSDIILVKPVSYANYITAKWAALLILIGFSSAVGLFAGWYYTIILYGSFAFITWLKGMLFYSLWFLLIISIAIVWNTLFSKPGLVAFFTILSAMLISLLTQIFGHVLTWSPGHLTTYIQELLLTDSVSHRLLGAAFTSIALSVLLIVISVYCFRRRQNG</sequence>